<evidence type="ECO:0000313" key="2">
    <source>
        <dbReference type="Proteomes" id="UP000054166"/>
    </source>
</evidence>
<dbReference type="AlphaFoldDB" id="A0A0C3F9M8"/>
<reference evidence="2" key="2">
    <citation type="submission" date="2015-01" db="EMBL/GenBank/DDBJ databases">
        <title>Evolutionary Origins and Diversification of the Mycorrhizal Mutualists.</title>
        <authorList>
            <consortium name="DOE Joint Genome Institute"/>
            <consortium name="Mycorrhizal Genomics Consortium"/>
            <person name="Kohler A."/>
            <person name="Kuo A."/>
            <person name="Nagy L.G."/>
            <person name="Floudas D."/>
            <person name="Copeland A."/>
            <person name="Barry K.W."/>
            <person name="Cichocki N."/>
            <person name="Veneault-Fourrey C."/>
            <person name="LaButti K."/>
            <person name="Lindquist E.A."/>
            <person name="Lipzen A."/>
            <person name="Lundell T."/>
            <person name="Morin E."/>
            <person name="Murat C."/>
            <person name="Riley R."/>
            <person name="Ohm R."/>
            <person name="Sun H."/>
            <person name="Tunlid A."/>
            <person name="Henrissat B."/>
            <person name="Grigoriev I.V."/>
            <person name="Hibbett D.S."/>
            <person name="Martin F."/>
        </authorList>
    </citation>
    <scope>NUCLEOTIDE SEQUENCE [LARGE SCALE GENOMIC DNA]</scope>
    <source>
        <strain evidence="2">F 1598</strain>
    </source>
</reference>
<proteinExistence type="predicted"/>
<organism evidence="1 2">
    <name type="scientific">Piloderma croceum (strain F 1598)</name>
    <dbReference type="NCBI Taxonomy" id="765440"/>
    <lineage>
        <taxon>Eukaryota</taxon>
        <taxon>Fungi</taxon>
        <taxon>Dikarya</taxon>
        <taxon>Basidiomycota</taxon>
        <taxon>Agaricomycotina</taxon>
        <taxon>Agaricomycetes</taxon>
        <taxon>Agaricomycetidae</taxon>
        <taxon>Atheliales</taxon>
        <taxon>Atheliaceae</taxon>
        <taxon>Piloderma</taxon>
    </lineage>
</organism>
<dbReference type="HOGENOM" id="CLU_2109923_0_0_1"/>
<dbReference type="EMBL" id="KN833034">
    <property type="protein sequence ID" value="KIM76451.1"/>
    <property type="molecule type" value="Genomic_DNA"/>
</dbReference>
<reference evidence="1 2" key="1">
    <citation type="submission" date="2014-04" db="EMBL/GenBank/DDBJ databases">
        <authorList>
            <consortium name="DOE Joint Genome Institute"/>
            <person name="Kuo A."/>
            <person name="Tarkka M."/>
            <person name="Buscot F."/>
            <person name="Kohler A."/>
            <person name="Nagy L.G."/>
            <person name="Floudas D."/>
            <person name="Copeland A."/>
            <person name="Barry K.W."/>
            <person name="Cichocki N."/>
            <person name="Veneault-Fourrey C."/>
            <person name="LaButti K."/>
            <person name="Lindquist E.A."/>
            <person name="Lipzen A."/>
            <person name="Lundell T."/>
            <person name="Morin E."/>
            <person name="Murat C."/>
            <person name="Sun H."/>
            <person name="Tunlid A."/>
            <person name="Henrissat B."/>
            <person name="Grigoriev I.V."/>
            <person name="Hibbett D.S."/>
            <person name="Martin F."/>
            <person name="Nordberg H.P."/>
            <person name="Cantor M.N."/>
            <person name="Hua S.X."/>
        </authorList>
    </citation>
    <scope>NUCLEOTIDE SEQUENCE [LARGE SCALE GENOMIC DNA]</scope>
    <source>
        <strain evidence="1 2">F 1598</strain>
    </source>
</reference>
<keyword evidence="2" id="KW-1185">Reference proteome</keyword>
<gene>
    <name evidence="1" type="ORF">PILCRDRAFT_12698</name>
</gene>
<accession>A0A0C3F9M8</accession>
<protein>
    <submittedName>
        <fullName evidence="1">Uncharacterized protein</fullName>
    </submittedName>
</protein>
<name>A0A0C3F9M8_PILCF</name>
<dbReference type="Proteomes" id="UP000054166">
    <property type="component" value="Unassembled WGS sequence"/>
</dbReference>
<sequence>MPIPSQNKWSCLTTILEGTPIKAHAPRNPELPQMYEVFDHTLQLNQWSILFLTDLTIEGQMKAFEVQNHQCILGPVFDNAINSGAVFVNPRDCIYTGHAQDYPKEDKTHNWVVAK</sequence>
<evidence type="ECO:0000313" key="1">
    <source>
        <dbReference type="EMBL" id="KIM76451.1"/>
    </source>
</evidence>
<dbReference type="InParanoid" id="A0A0C3F9M8"/>